<reference evidence="2" key="1">
    <citation type="submission" date="2023-07" db="EMBL/GenBank/DDBJ databases">
        <title>draft genome sequence of fig (Ficus carica).</title>
        <authorList>
            <person name="Takahashi T."/>
            <person name="Nishimura K."/>
        </authorList>
    </citation>
    <scope>NUCLEOTIDE SEQUENCE</scope>
</reference>
<dbReference type="Gramene" id="FCD_00012079-RA">
    <property type="protein sequence ID" value="FCD_00012079-RA:cds"/>
    <property type="gene ID" value="FCD_00012079"/>
</dbReference>
<dbReference type="Proteomes" id="UP001187192">
    <property type="component" value="Unassembled WGS sequence"/>
</dbReference>
<dbReference type="AlphaFoldDB" id="A0AA88AJ40"/>
<evidence type="ECO:0000313" key="2">
    <source>
        <dbReference type="EMBL" id="GMN56414.1"/>
    </source>
</evidence>
<protein>
    <submittedName>
        <fullName evidence="2">Uncharacterized protein</fullName>
    </submittedName>
</protein>
<gene>
    <name evidence="2" type="ORF">TIFTF001_025534</name>
</gene>
<proteinExistence type="predicted"/>
<comment type="caution">
    <text evidence="2">The sequence shown here is derived from an EMBL/GenBank/DDBJ whole genome shotgun (WGS) entry which is preliminary data.</text>
</comment>
<sequence length="92" mass="10831">MDMKQEEMQSLGTFGRKFRPPPHFIPPLDLRGRLHNRMYPRRFGSKFQEGYGYYPKGLEEAHDHNPMHHPYHGSLRYGGFCLSTSFGTFLEL</sequence>
<organism evidence="2 3">
    <name type="scientific">Ficus carica</name>
    <name type="common">Common fig</name>
    <dbReference type="NCBI Taxonomy" id="3494"/>
    <lineage>
        <taxon>Eukaryota</taxon>
        <taxon>Viridiplantae</taxon>
        <taxon>Streptophyta</taxon>
        <taxon>Embryophyta</taxon>
        <taxon>Tracheophyta</taxon>
        <taxon>Spermatophyta</taxon>
        <taxon>Magnoliopsida</taxon>
        <taxon>eudicotyledons</taxon>
        <taxon>Gunneridae</taxon>
        <taxon>Pentapetalae</taxon>
        <taxon>rosids</taxon>
        <taxon>fabids</taxon>
        <taxon>Rosales</taxon>
        <taxon>Moraceae</taxon>
        <taxon>Ficeae</taxon>
        <taxon>Ficus</taxon>
    </lineage>
</organism>
<accession>A0AA88AJ40</accession>
<evidence type="ECO:0000313" key="3">
    <source>
        <dbReference type="Proteomes" id="UP001187192"/>
    </source>
</evidence>
<keyword evidence="3" id="KW-1185">Reference proteome</keyword>
<dbReference type="EMBL" id="BTGU01000063">
    <property type="protein sequence ID" value="GMN56414.1"/>
    <property type="molecule type" value="Genomic_DNA"/>
</dbReference>
<evidence type="ECO:0000256" key="1">
    <source>
        <dbReference type="SAM" id="MobiDB-lite"/>
    </source>
</evidence>
<feature type="region of interest" description="Disordered" evidence="1">
    <location>
        <begin position="1"/>
        <end position="25"/>
    </location>
</feature>
<name>A0AA88AJ40_FICCA</name>